<comment type="caution">
    <text evidence="1">The sequence shown here is derived from an EMBL/GenBank/DDBJ whole genome shotgun (WGS) entry which is preliminary data.</text>
</comment>
<gene>
    <name evidence="1" type="ORF">M6B38_243200</name>
</gene>
<evidence type="ECO:0000313" key="2">
    <source>
        <dbReference type="Proteomes" id="UP001140949"/>
    </source>
</evidence>
<sequence length="180" mass="19839">MFPNHPSANQRGLVPPSFLSSLPLSSSSSFPIPHSSPPTSSSFSRVSIRVFSTNPFPNPHGVRFVDAILQAPPVRPPIEIRSVLGLRGRRWRRRRAAGGGVPLPLLRGRLRHRRSLLPHRRGAPGGGQERGMSCLCCKGWDGHGCTYNHAAWQFLQDILFSIFEGDSAEVHPGPIQHFLC</sequence>
<dbReference type="AlphaFoldDB" id="A0AAX6DIM0"/>
<dbReference type="Proteomes" id="UP001140949">
    <property type="component" value="Unassembled WGS sequence"/>
</dbReference>
<reference evidence="1" key="1">
    <citation type="journal article" date="2023" name="GigaByte">
        <title>Genome assembly of the bearded iris, Iris pallida Lam.</title>
        <authorList>
            <person name="Bruccoleri R.E."/>
            <person name="Oakeley E.J."/>
            <person name="Faust A.M.E."/>
            <person name="Altorfer M."/>
            <person name="Dessus-Babus S."/>
            <person name="Burckhardt D."/>
            <person name="Oertli M."/>
            <person name="Naumann U."/>
            <person name="Petersen F."/>
            <person name="Wong J."/>
        </authorList>
    </citation>
    <scope>NUCLEOTIDE SEQUENCE</scope>
    <source>
        <strain evidence="1">GSM-AAB239-AS_SAM_17_03QT</strain>
    </source>
</reference>
<reference evidence="1" key="2">
    <citation type="submission" date="2023-04" db="EMBL/GenBank/DDBJ databases">
        <authorList>
            <person name="Bruccoleri R.E."/>
            <person name="Oakeley E.J."/>
            <person name="Faust A.-M."/>
            <person name="Dessus-Babus S."/>
            <person name="Altorfer M."/>
            <person name="Burckhardt D."/>
            <person name="Oertli M."/>
            <person name="Naumann U."/>
            <person name="Petersen F."/>
            <person name="Wong J."/>
        </authorList>
    </citation>
    <scope>NUCLEOTIDE SEQUENCE</scope>
    <source>
        <strain evidence="1">GSM-AAB239-AS_SAM_17_03QT</strain>
        <tissue evidence="1">Leaf</tissue>
    </source>
</reference>
<dbReference type="EMBL" id="JANAVB010044219">
    <property type="protein sequence ID" value="KAJ6791606.1"/>
    <property type="molecule type" value="Genomic_DNA"/>
</dbReference>
<proteinExistence type="predicted"/>
<protein>
    <submittedName>
        <fullName evidence="1">Protein DEHYDRATION-INDUCED 19-like protein 2-like isoform X1</fullName>
    </submittedName>
</protein>
<evidence type="ECO:0000313" key="1">
    <source>
        <dbReference type="EMBL" id="KAJ6791606.1"/>
    </source>
</evidence>
<accession>A0AAX6DIM0</accession>
<organism evidence="1 2">
    <name type="scientific">Iris pallida</name>
    <name type="common">Sweet iris</name>
    <dbReference type="NCBI Taxonomy" id="29817"/>
    <lineage>
        <taxon>Eukaryota</taxon>
        <taxon>Viridiplantae</taxon>
        <taxon>Streptophyta</taxon>
        <taxon>Embryophyta</taxon>
        <taxon>Tracheophyta</taxon>
        <taxon>Spermatophyta</taxon>
        <taxon>Magnoliopsida</taxon>
        <taxon>Liliopsida</taxon>
        <taxon>Asparagales</taxon>
        <taxon>Iridaceae</taxon>
        <taxon>Iridoideae</taxon>
        <taxon>Irideae</taxon>
        <taxon>Iris</taxon>
    </lineage>
</organism>
<keyword evidence="2" id="KW-1185">Reference proteome</keyword>
<name>A0AAX6DIM0_IRIPA</name>